<evidence type="ECO:0000259" key="13">
    <source>
        <dbReference type="Pfam" id="PF01007"/>
    </source>
</evidence>
<dbReference type="GO" id="GO:0034765">
    <property type="term" value="P:regulation of monoatomic ion transmembrane transport"/>
    <property type="evidence" value="ECO:0007669"/>
    <property type="project" value="TreeGrafter"/>
</dbReference>
<dbReference type="PANTHER" id="PTHR11767">
    <property type="entry name" value="INWARD RECTIFIER POTASSIUM CHANNEL"/>
    <property type="match status" value="1"/>
</dbReference>
<comment type="similarity">
    <text evidence="11">Belongs to the inward rectifier-type potassium channel (TC 1.A.2.1) family.</text>
</comment>
<dbReference type="Pfam" id="PF17655">
    <property type="entry name" value="IRK_C"/>
    <property type="match status" value="1"/>
</dbReference>
<evidence type="ECO:0000256" key="7">
    <source>
        <dbReference type="ARBA" id="ARBA00022989"/>
    </source>
</evidence>
<dbReference type="GO" id="GO:0005242">
    <property type="term" value="F:inward rectifier potassium channel activity"/>
    <property type="evidence" value="ECO:0007669"/>
    <property type="project" value="InterPro"/>
</dbReference>
<evidence type="ECO:0000259" key="14">
    <source>
        <dbReference type="Pfam" id="PF17655"/>
    </source>
</evidence>
<evidence type="ECO:0000256" key="2">
    <source>
        <dbReference type="ARBA" id="ARBA00022448"/>
    </source>
</evidence>
<keyword evidence="6 11" id="KW-0630">Potassium</keyword>
<keyword evidence="15" id="KW-1185">Reference proteome</keyword>
<evidence type="ECO:0000256" key="3">
    <source>
        <dbReference type="ARBA" id="ARBA00022538"/>
    </source>
</evidence>
<reference evidence="16" key="1">
    <citation type="submission" date="2024-02" db="UniProtKB">
        <authorList>
            <consortium name="WormBaseParasite"/>
        </authorList>
    </citation>
    <scope>IDENTIFICATION</scope>
</reference>
<dbReference type="InterPro" id="IPR016449">
    <property type="entry name" value="K_chnl_inward-rec_Kir"/>
</dbReference>
<keyword evidence="7 12" id="KW-1133">Transmembrane helix</keyword>
<comment type="subcellular location">
    <subcellularLocation>
        <location evidence="1 11">Membrane</location>
        <topology evidence="1 11">Multi-pass membrane protein</topology>
    </subcellularLocation>
</comment>
<feature type="transmembrane region" description="Helical" evidence="12">
    <location>
        <begin position="88"/>
        <end position="110"/>
    </location>
</feature>
<name>A0AAF3EP12_9BILA</name>
<dbReference type="Pfam" id="PF01007">
    <property type="entry name" value="IRK"/>
    <property type="match status" value="1"/>
</dbReference>
<evidence type="ECO:0000256" key="6">
    <source>
        <dbReference type="ARBA" id="ARBA00022958"/>
    </source>
</evidence>
<dbReference type="Gene3D" id="2.60.40.1400">
    <property type="entry name" value="G protein-activated inward rectifier potassium channel 1"/>
    <property type="match status" value="1"/>
</dbReference>
<sequence length="211" mass="24469">MEQSKLPTFLLPGYDLNDSKSPDRWSLDSGFTASSSTLASLPKCRTTVARLVGKDGQVMPSPQKLPQKLQIFFRNWFLLAIERKWKTILLIFFTAFFVSWSIFAFLYFLISEWGRPKQCISNHGHRELIGIKDMNVGYDHGWDRVLLLWPVIIRHIIDEQSPLFGVTKETLGSLEFEIIVTVEGNVESTGMTFQRRTSFRPDEIKWGYRYP</sequence>
<evidence type="ECO:0000256" key="4">
    <source>
        <dbReference type="ARBA" id="ARBA00022692"/>
    </source>
</evidence>
<keyword evidence="4 11" id="KW-0812">Transmembrane</keyword>
<feature type="domain" description="Potassium channel inwardly rectifying transmembrane" evidence="13">
    <location>
        <begin position="52"/>
        <end position="111"/>
    </location>
</feature>
<dbReference type="PANTHER" id="PTHR11767:SF61">
    <property type="entry name" value="IRK_C DOMAIN-CONTAINING PROTEIN"/>
    <property type="match status" value="1"/>
</dbReference>
<dbReference type="Proteomes" id="UP000887575">
    <property type="component" value="Unassembled WGS sequence"/>
</dbReference>
<dbReference type="InterPro" id="IPR013518">
    <property type="entry name" value="K_chnl_inward-rec_Kir_cyto"/>
</dbReference>
<keyword evidence="5 11" id="KW-0851">Voltage-gated channel</keyword>
<dbReference type="WBParaSite" id="MBELARI_LOCUS15801">
    <property type="protein sequence ID" value="MBELARI_LOCUS15801"/>
    <property type="gene ID" value="MBELARI_LOCUS15801"/>
</dbReference>
<evidence type="ECO:0000313" key="16">
    <source>
        <dbReference type="WBParaSite" id="MBELARI_LOCUS15801"/>
    </source>
</evidence>
<dbReference type="AlphaFoldDB" id="A0AAF3EP12"/>
<keyword evidence="9 12" id="KW-0472">Membrane</keyword>
<protein>
    <submittedName>
        <fullName evidence="16">Uncharacterized protein</fullName>
    </submittedName>
</protein>
<dbReference type="GO" id="GO:0005886">
    <property type="term" value="C:plasma membrane"/>
    <property type="evidence" value="ECO:0007669"/>
    <property type="project" value="TreeGrafter"/>
</dbReference>
<feature type="domain" description="Inward rectifier potassium channel C-terminal" evidence="14">
    <location>
        <begin position="130"/>
        <end position="210"/>
    </location>
</feature>
<evidence type="ECO:0000256" key="11">
    <source>
        <dbReference type="RuleBase" id="RU003822"/>
    </source>
</evidence>
<keyword evidence="10 11" id="KW-0407">Ion channel</keyword>
<keyword evidence="3 11" id="KW-0633">Potassium transport</keyword>
<dbReference type="GO" id="GO:0034702">
    <property type="term" value="C:monoatomic ion channel complex"/>
    <property type="evidence" value="ECO:0007669"/>
    <property type="project" value="UniProtKB-KW"/>
</dbReference>
<organism evidence="15 16">
    <name type="scientific">Mesorhabditis belari</name>
    <dbReference type="NCBI Taxonomy" id="2138241"/>
    <lineage>
        <taxon>Eukaryota</taxon>
        <taxon>Metazoa</taxon>
        <taxon>Ecdysozoa</taxon>
        <taxon>Nematoda</taxon>
        <taxon>Chromadorea</taxon>
        <taxon>Rhabditida</taxon>
        <taxon>Rhabditina</taxon>
        <taxon>Rhabditomorpha</taxon>
        <taxon>Rhabditoidea</taxon>
        <taxon>Rhabditidae</taxon>
        <taxon>Mesorhabditinae</taxon>
        <taxon>Mesorhabditis</taxon>
    </lineage>
</organism>
<proteinExistence type="inferred from homology"/>
<dbReference type="SUPFAM" id="SSF81296">
    <property type="entry name" value="E set domains"/>
    <property type="match status" value="1"/>
</dbReference>
<evidence type="ECO:0000256" key="5">
    <source>
        <dbReference type="ARBA" id="ARBA00022882"/>
    </source>
</evidence>
<dbReference type="GO" id="GO:1990573">
    <property type="term" value="P:potassium ion import across plasma membrane"/>
    <property type="evidence" value="ECO:0007669"/>
    <property type="project" value="TreeGrafter"/>
</dbReference>
<evidence type="ECO:0000256" key="12">
    <source>
        <dbReference type="SAM" id="Phobius"/>
    </source>
</evidence>
<dbReference type="InterPro" id="IPR041647">
    <property type="entry name" value="IRK_C"/>
</dbReference>
<dbReference type="InterPro" id="IPR040445">
    <property type="entry name" value="Kir_TM"/>
</dbReference>
<dbReference type="InterPro" id="IPR014756">
    <property type="entry name" value="Ig_E-set"/>
</dbReference>
<keyword evidence="8 11" id="KW-0406">Ion transport</keyword>
<evidence type="ECO:0000313" key="15">
    <source>
        <dbReference type="Proteomes" id="UP000887575"/>
    </source>
</evidence>
<evidence type="ECO:0000256" key="10">
    <source>
        <dbReference type="ARBA" id="ARBA00023303"/>
    </source>
</evidence>
<evidence type="ECO:0000256" key="9">
    <source>
        <dbReference type="ARBA" id="ARBA00023136"/>
    </source>
</evidence>
<accession>A0AAF3EP12</accession>
<keyword evidence="2 11" id="KW-0813">Transport</keyword>
<evidence type="ECO:0000256" key="1">
    <source>
        <dbReference type="ARBA" id="ARBA00004141"/>
    </source>
</evidence>
<evidence type="ECO:0000256" key="8">
    <source>
        <dbReference type="ARBA" id="ARBA00023065"/>
    </source>
</evidence>